<feature type="compositionally biased region" description="Low complexity" evidence="1">
    <location>
        <begin position="92"/>
        <end position="103"/>
    </location>
</feature>
<gene>
    <name evidence="3" type="ORF">Cvel_28301</name>
</gene>
<protein>
    <recommendedName>
        <fullName evidence="4">Transmembrane protein</fullName>
    </recommendedName>
</protein>
<feature type="compositionally biased region" description="Basic and acidic residues" evidence="1">
    <location>
        <begin position="262"/>
        <end position="277"/>
    </location>
</feature>
<feature type="transmembrane region" description="Helical" evidence="2">
    <location>
        <begin position="6"/>
        <end position="25"/>
    </location>
</feature>
<keyword evidence="2" id="KW-0812">Transmembrane</keyword>
<evidence type="ECO:0008006" key="4">
    <source>
        <dbReference type="Google" id="ProtNLM"/>
    </source>
</evidence>
<feature type="compositionally biased region" description="Low complexity" evidence="1">
    <location>
        <begin position="147"/>
        <end position="157"/>
    </location>
</feature>
<accession>A0A0G4HK11</accession>
<dbReference type="VEuPathDB" id="CryptoDB:Cvel_28301"/>
<reference evidence="3" key="1">
    <citation type="submission" date="2014-11" db="EMBL/GenBank/DDBJ databases">
        <authorList>
            <person name="Otto D Thomas"/>
            <person name="Naeem Raeece"/>
        </authorList>
    </citation>
    <scope>NUCLEOTIDE SEQUENCE</scope>
</reference>
<feature type="transmembrane region" description="Helical" evidence="2">
    <location>
        <begin position="37"/>
        <end position="62"/>
    </location>
</feature>
<sequence length="307" mass="32556">MQIHCFTLFYNTAAFLTTLVCLHFVGSGKEKPIKLHLATSVFLFPMTAGNLYFALVCGQYLVSQYTGGDLPPEDFESADQTKPLKGRQQYGAVSDRSASAAAVGYGSRRGTSGGKNSHRAAGCHSFRAWKEDKEAGTDKKGDRAKSSHTPSKSSSSKSKSKRKSQSQAQDQTSNEDPETQRSGPAPSIGELPTPQPHLLDSSRDFKRNWGVTADLGNAGAAQPDQADPLANFDVESGLPAGVSWGFQNDTDTDDGGLLSPAETEKGKEKEKEEEGRAGDQGGQGSMPLGQQESALPEPADLGGTGDP</sequence>
<feature type="region of interest" description="Disordered" evidence="1">
    <location>
        <begin position="72"/>
        <end position="307"/>
    </location>
</feature>
<name>A0A0G4HK11_9ALVE</name>
<keyword evidence="2" id="KW-0472">Membrane</keyword>
<evidence type="ECO:0000256" key="1">
    <source>
        <dbReference type="SAM" id="MobiDB-lite"/>
    </source>
</evidence>
<evidence type="ECO:0000256" key="2">
    <source>
        <dbReference type="SAM" id="Phobius"/>
    </source>
</evidence>
<keyword evidence="2" id="KW-1133">Transmembrane helix</keyword>
<dbReference type="AlphaFoldDB" id="A0A0G4HK11"/>
<dbReference type="EMBL" id="CDMZ01002909">
    <property type="protein sequence ID" value="CEM44367.1"/>
    <property type="molecule type" value="Genomic_DNA"/>
</dbReference>
<proteinExistence type="predicted"/>
<evidence type="ECO:0000313" key="3">
    <source>
        <dbReference type="EMBL" id="CEM44367.1"/>
    </source>
</evidence>
<feature type="compositionally biased region" description="Basic and acidic residues" evidence="1">
    <location>
        <begin position="128"/>
        <end position="145"/>
    </location>
</feature>
<organism evidence="3">
    <name type="scientific">Chromera velia CCMP2878</name>
    <dbReference type="NCBI Taxonomy" id="1169474"/>
    <lineage>
        <taxon>Eukaryota</taxon>
        <taxon>Sar</taxon>
        <taxon>Alveolata</taxon>
        <taxon>Colpodellida</taxon>
        <taxon>Chromeraceae</taxon>
        <taxon>Chromera</taxon>
    </lineage>
</organism>